<feature type="transmembrane region" description="Helical" evidence="6">
    <location>
        <begin position="104"/>
        <end position="125"/>
    </location>
</feature>
<evidence type="ECO:0000256" key="1">
    <source>
        <dbReference type="ARBA" id="ARBA00004141"/>
    </source>
</evidence>
<feature type="domain" description="Rhodopsin" evidence="7">
    <location>
        <begin position="28"/>
        <end position="280"/>
    </location>
</feature>
<dbReference type="GO" id="GO:0016020">
    <property type="term" value="C:membrane"/>
    <property type="evidence" value="ECO:0007669"/>
    <property type="project" value="UniProtKB-SubCell"/>
</dbReference>
<organism evidence="8 9">
    <name type="scientific">Aspergillus parasiticus (strain ATCC 56775 / NRRL 5862 / SRRC 143 / SU-1)</name>
    <dbReference type="NCBI Taxonomy" id="1403190"/>
    <lineage>
        <taxon>Eukaryota</taxon>
        <taxon>Fungi</taxon>
        <taxon>Dikarya</taxon>
        <taxon>Ascomycota</taxon>
        <taxon>Pezizomycotina</taxon>
        <taxon>Eurotiomycetes</taxon>
        <taxon>Eurotiomycetidae</taxon>
        <taxon>Eurotiales</taxon>
        <taxon>Aspergillaceae</taxon>
        <taxon>Aspergillus</taxon>
        <taxon>Aspergillus subgen. Circumdati</taxon>
    </lineage>
</organism>
<keyword evidence="3 6" id="KW-1133">Transmembrane helix</keyword>
<dbReference type="OrthoDB" id="5391602at2759"/>
<proteinExistence type="inferred from homology"/>
<reference evidence="8 9" key="1">
    <citation type="submission" date="2015-02" db="EMBL/GenBank/DDBJ databases">
        <title>Draft genome sequence of Aspergillus parasiticus SU-1.</title>
        <authorList>
            <person name="Yu J."/>
            <person name="Fedorova N."/>
            <person name="Yin Y."/>
            <person name="Losada L."/>
            <person name="Zafar N."/>
            <person name="Taujale R."/>
            <person name="Ehrlich K.C."/>
            <person name="Bhatnagar D."/>
            <person name="Cleveland T.E."/>
            <person name="Bennett J.W."/>
            <person name="Nierman W.C."/>
        </authorList>
    </citation>
    <scope>NUCLEOTIDE SEQUENCE [LARGE SCALE GENOMIC DNA]</scope>
    <source>
        <strain evidence="9">ATCC 56775 / NRRL 5862 / SRRC 143 / SU-1</strain>
    </source>
</reference>
<gene>
    <name evidence="8" type="ORF">P875_00065022</name>
</gene>
<feature type="transmembrane region" description="Helical" evidence="6">
    <location>
        <begin position="12"/>
        <end position="32"/>
    </location>
</feature>
<dbReference type="EMBL" id="JZEE01000553">
    <property type="protein sequence ID" value="KJK63525.1"/>
    <property type="molecule type" value="Genomic_DNA"/>
</dbReference>
<dbReference type="Pfam" id="PF20684">
    <property type="entry name" value="Fung_rhodopsin"/>
    <property type="match status" value="1"/>
</dbReference>
<evidence type="ECO:0000313" key="8">
    <source>
        <dbReference type="EMBL" id="KJK63525.1"/>
    </source>
</evidence>
<feature type="transmembrane region" description="Helical" evidence="6">
    <location>
        <begin position="178"/>
        <end position="200"/>
    </location>
</feature>
<feature type="transmembrane region" description="Helical" evidence="6">
    <location>
        <begin position="137"/>
        <end position="158"/>
    </location>
</feature>
<protein>
    <recommendedName>
        <fullName evidence="7">Rhodopsin domain-containing protein</fullName>
    </recommendedName>
</protein>
<accession>A0A0F0I731</accession>
<name>A0A0F0I731_ASPPU</name>
<comment type="similarity">
    <text evidence="5">Belongs to the SAT4 family.</text>
</comment>
<evidence type="ECO:0000313" key="9">
    <source>
        <dbReference type="Proteomes" id="UP000033540"/>
    </source>
</evidence>
<dbReference type="PANTHER" id="PTHR33048">
    <property type="entry name" value="PTH11-LIKE INTEGRAL MEMBRANE PROTEIN (AFU_ORTHOLOGUE AFUA_5G11245)"/>
    <property type="match status" value="1"/>
</dbReference>
<keyword evidence="2 6" id="KW-0812">Transmembrane</keyword>
<evidence type="ECO:0000256" key="5">
    <source>
        <dbReference type="ARBA" id="ARBA00038359"/>
    </source>
</evidence>
<comment type="subcellular location">
    <subcellularLocation>
        <location evidence="1">Membrane</location>
        <topology evidence="1">Multi-pass membrane protein</topology>
    </subcellularLocation>
</comment>
<evidence type="ECO:0000259" key="7">
    <source>
        <dbReference type="Pfam" id="PF20684"/>
    </source>
</evidence>
<evidence type="ECO:0000256" key="3">
    <source>
        <dbReference type="ARBA" id="ARBA00022989"/>
    </source>
</evidence>
<feature type="transmembrane region" description="Helical" evidence="6">
    <location>
        <begin position="212"/>
        <end position="236"/>
    </location>
</feature>
<dbReference type="AlphaFoldDB" id="A0A0F0I731"/>
<keyword evidence="4 6" id="KW-0472">Membrane</keyword>
<feature type="transmembrane region" description="Helical" evidence="6">
    <location>
        <begin position="256"/>
        <end position="276"/>
    </location>
</feature>
<evidence type="ECO:0000256" key="2">
    <source>
        <dbReference type="ARBA" id="ARBA00022692"/>
    </source>
</evidence>
<dbReference type="InterPro" id="IPR052337">
    <property type="entry name" value="SAT4-like"/>
</dbReference>
<comment type="caution">
    <text evidence="8">The sequence shown here is derived from an EMBL/GenBank/DDBJ whole genome shotgun (WGS) entry which is preliminary data.</text>
</comment>
<dbReference type="Proteomes" id="UP000033540">
    <property type="component" value="Unassembled WGS sequence"/>
</dbReference>
<dbReference type="PANTHER" id="PTHR33048:SF134">
    <property type="entry name" value="INTEGRAL MEMBRANE PROTEIN"/>
    <property type="match status" value="1"/>
</dbReference>
<dbReference type="InterPro" id="IPR049326">
    <property type="entry name" value="Rhodopsin_dom_fungi"/>
</dbReference>
<evidence type="ECO:0000256" key="6">
    <source>
        <dbReference type="SAM" id="Phobius"/>
    </source>
</evidence>
<evidence type="ECO:0000256" key="4">
    <source>
        <dbReference type="ARBA" id="ARBA00023136"/>
    </source>
</evidence>
<sequence>MAIDSYSKTQMIALGITFLILPCIFVNLRVWAKWISRGGVQWDDYLIFGALVRGYTHVYHWFTLHAGAIDGQLGQHQTTGPDGQPLLNDPRFLTYEKCKFACQLMAVIGLGLTKLSLLVLLRGIFSVSRIFKHVSAVLLGITGAWTISFFFSNLFTCYPVTPLVEPFYGNKCIDSVSMWYASCITDVIIDVIILVLPLPLVFKLRLPMKQRLAVAGMFIMGAAVIAISITRMAMYFHVGTTFMEHYNDETYYTSPVFFWTNIEISLAVILACLPTLRPLWIIIRGRPMAFGSKSYEPYSSSRQSGRSARNHKRIPDTINELDTINLVERGPES</sequence>